<dbReference type="AlphaFoldDB" id="A0A3B0YLH2"/>
<protein>
    <submittedName>
        <fullName evidence="1">Uncharacterized protein</fullName>
    </submittedName>
</protein>
<name>A0A3B0YLH2_9ZZZZ</name>
<evidence type="ECO:0000313" key="1">
    <source>
        <dbReference type="EMBL" id="VAW80241.1"/>
    </source>
</evidence>
<sequence length="177" mass="20070">MGDNRNKIALLIILVLLGWNIVNWIVSDDSKDNESIISNHPFGDLSAELGVMVDVSKIITPGERYKIPVRDIFESENKKVVELVKPVQLKTVSKKKAPTALQLRKTQIKVKINKFKLVGIARRKAVLNAFLLFDDQDITVIIGDLVFDEFKILEITDKQVKIRHIKTKIEKTVVIGK</sequence>
<proteinExistence type="predicted"/>
<dbReference type="EMBL" id="UOFL01000192">
    <property type="protein sequence ID" value="VAW80241.1"/>
    <property type="molecule type" value="Genomic_DNA"/>
</dbReference>
<organism evidence="1">
    <name type="scientific">hydrothermal vent metagenome</name>
    <dbReference type="NCBI Taxonomy" id="652676"/>
    <lineage>
        <taxon>unclassified sequences</taxon>
        <taxon>metagenomes</taxon>
        <taxon>ecological metagenomes</taxon>
    </lineage>
</organism>
<reference evidence="1" key="1">
    <citation type="submission" date="2018-06" db="EMBL/GenBank/DDBJ databases">
        <authorList>
            <person name="Zhirakovskaya E."/>
        </authorList>
    </citation>
    <scope>NUCLEOTIDE SEQUENCE</scope>
</reference>
<gene>
    <name evidence="1" type="ORF">MNBD_GAMMA12-43</name>
</gene>
<accession>A0A3B0YLH2</accession>